<evidence type="ECO:0000259" key="1">
    <source>
        <dbReference type="Pfam" id="PF00534"/>
    </source>
</evidence>
<accession>A0ABX0JWW7</accession>
<dbReference type="RefSeq" id="WP_173569299.1">
    <property type="nucleotide sequence ID" value="NZ_WOSY01000004.1"/>
</dbReference>
<name>A0ABX0JWW7_9PROT</name>
<proteinExistence type="predicted"/>
<dbReference type="SUPFAM" id="SSF53756">
    <property type="entry name" value="UDP-Glycosyltransferase/glycogen phosphorylase"/>
    <property type="match status" value="1"/>
</dbReference>
<gene>
    <name evidence="3" type="ORF">GOB81_05025</name>
</gene>
<dbReference type="InterPro" id="IPR050194">
    <property type="entry name" value="Glycosyltransferase_grp1"/>
</dbReference>
<keyword evidence="4" id="KW-1185">Reference proteome</keyword>
<organism evidence="3 4">
    <name type="scientific">Acetobacter conturbans</name>
    <dbReference type="NCBI Taxonomy" id="1737472"/>
    <lineage>
        <taxon>Bacteria</taxon>
        <taxon>Pseudomonadati</taxon>
        <taxon>Pseudomonadota</taxon>
        <taxon>Alphaproteobacteria</taxon>
        <taxon>Acetobacterales</taxon>
        <taxon>Acetobacteraceae</taxon>
        <taxon>Acetobacter</taxon>
    </lineage>
</organism>
<dbReference type="CDD" id="cd03808">
    <property type="entry name" value="GT4_CapM-like"/>
    <property type="match status" value="1"/>
</dbReference>
<evidence type="ECO:0000313" key="3">
    <source>
        <dbReference type="EMBL" id="NHN87991.1"/>
    </source>
</evidence>
<dbReference type="InterPro" id="IPR028098">
    <property type="entry name" value="Glyco_trans_4-like_N"/>
</dbReference>
<reference evidence="3 4" key="1">
    <citation type="journal article" date="2020" name="Int. J. Syst. Evol. Microbiol.">
        <title>Novel acetic acid bacteria from cider fermentations: Acetobacter conturbans sp. nov. and Acetobacter fallax sp. nov.</title>
        <authorList>
            <person name="Sombolestani A.S."/>
            <person name="Cleenwerck I."/>
            <person name="Cnockaert M."/>
            <person name="Borremans W."/>
            <person name="Wieme A.D."/>
            <person name="De Vuyst L."/>
            <person name="Vandamme P."/>
        </authorList>
    </citation>
    <scope>NUCLEOTIDE SEQUENCE [LARGE SCALE GENOMIC DNA]</scope>
    <source>
        <strain evidence="3 4">LMG 1627</strain>
    </source>
</reference>
<dbReference type="PANTHER" id="PTHR45947:SF3">
    <property type="entry name" value="SULFOQUINOVOSYL TRANSFERASE SQD2"/>
    <property type="match status" value="1"/>
</dbReference>
<dbReference type="Gene3D" id="3.40.50.2000">
    <property type="entry name" value="Glycogen Phosphorylase B"/>
    <property type="match status" value="2"/>
</dbReference>
<dbReference type="Pfam" id="PF13579">
    <property type="entry name" value="Glyco_trans_4_4"/>
    <property type="match status" value="1"/>
</dbReference>
<comment type="caution">
    <text evidence="3">The sequence shown here is derived from an EMBL/GenBank/DDBJ whole genome shotgun (WGS) entry which is preliminary data.</text>
</comment>
<dbReference type="EMBL" id="WOSY01000004">
    <property type="protein sequence ID" value="NHN87991.1"/>
    <property type="molecule type" value="Genomic_DNA"/>
</dbReference>
<dbReference type="Pfam" id="PF00534">
    <property type="entry name" value="Glycos_transf_1"/>
    <property type="match status" value="1"/>
</dbReference>
<dbReference type="Proteomes" id="UP000631653">
    <property type="component" value="Unassembled WGS sequence"/>
</dbReference>
<evidence type="ECO:0000259" key="2">
    <source>
        <dbReference type="Pfam" id="PF13579"/>
    </source>
</evidence>
<protein>
    <submittedName>
        <fullName evidence="3">Glycosyltransferase</fullName>
    </submittedName>
</protein>
<feature type="domain" description="Glycosyltransferase subfamily 4-like N-terminal" evidence="2">
    <location>
        <begin position="18"/>
        <end position="165"/>
    </location>
</feature>
<sequence>MKILEITNVDFSLRHFLLPLMRQLRTDGHEVVGVSADGPLLHDVRAEGLRVVTVPMARSFSPFAQLRAFTALVRLIHREKPDLVHAHMPISGLLARFAARLCGVPCIAYTCHGFLFNQPGSVIRRTLALVLEWLAGHVTDIYLTVSQEEAQDARRLHIHPHAQAVGNGRDPALFKPDQNARTELRHTLSVPEDRVVIVAVSRLVRHKGYPELLEAMEQVPAAELWIVGERLASDHGETLETHFRRAEASLGSRLRMLGYRSDIPRVLAAADIFTLPSHFEGLPMSIIEAMLTGLPVVATDIRGSREQVEEHQTGLLIPAGNVAALTAALNELAVDRSLRIAMGTAGRERALLLFSEPVVLARTVRLLEAGTELRMRQKNCLR</sequence>
<feature type="domain" description="Glycosyl transferase family 1" evidence="1">
    <location>
        <begin position="182"/>
        <end position="349"/>
    </location>
</feature>
<dbReference type="InterPro" id="IPR001296">
    <property type="entry name" value="Glyco_trans_1"/>
</dbReference>
<dbReference type="PANTHER" id="PTHR45947">
    <property type="entry name" value="SULFOQUINOVOSYL TRANSFERASE SQD2"/>
    <property type="match status" value="1"/>
</dbReference>
<evidence type="ECO:0000313" key="4">
    <source>
        <dbReference type="Proteomes" id="UP000631653"/>
    </source>
</evidence>